<evidence type="ECO:0000313" key="2">
    <source>
        <dbReference type="Proteomes" id="UP001209854"/>
    </source>
</evidence>
<dbReference type="RefSeq" id="WP_262568448.1">
    <property type="nucleotide sequence ID" value="NZ_JAPFCC010000001.1"/>
</dbReference>
<protein>
    <submittedName>
        <fullName evidence="1">Uncharacterized protein</fullName>
    </submittedName>
</protein>
<proteinExistence type="predicted"/>
<evidence type="ECO:0000313" key="1">
    <source>
        <dbReference type="EMBL" id="MCW7553630.1"/>
    </source>
</evidence>
<gene>
    <name evidence="1" type="ORF">NX722_13535</name>
</gene>
<accession>A0ABT3MWA0</accession>
<reference evidence="1 2" key="1">
    <citation type="submission" date="2022-10" db="EMBL/GenBank/DDBJ databases">
        <title>High-quality genome sequences of two octocoral-associated bacteria, Endozoicomonas euniceicola EF212 and Endozoicomonas gorgoniicola PS125.</title>
        <authorList>
            <person name="Chiou Y.-J."/>
            <person name="Chen Y.-H."/>
        </authorList>
    </citation>
    <scope>NUCLEOTIDE SEQUENCE [LARGE SCALE GENOMIC DNA]</scope>
    <source>
        <strain evidence="1 2">PS125</strain>
    </source>
</reference>
<keyword evidence="2" id="KW-1185">Reference proteome</keyword>
<dbReference type="EMBL" id="JAPFCC010000001">
    <property type="protein sequence ID" value="MCW7553630.1"/>
    <property type="molecule type" value="Genomic_DNA"/>
</dbReference>
<comment type="caution">
    <text evidence="1">The sequence shown here is derived from an EMBL/GenBank/DDBJ whole genome shotgun (WGS) entry which is preliminary data.</text>
</comment>
<dbReference type="Proteomes" id="UP001209854">
    <property type="component" value="Unassembled WGS sequence"/>
</dbReference>
<name>A0ABT3MWA0_9GAMM</name>
<sequence>MMTLIRLQPELLGVQPDTRKKLADGEALLLGDHCRLVFRALPLPRIQVVGRGVKGLPVRSIHTLDLLPLAPWLVSIVAVEYDNNGRAQAAHLALTYQTAKLLQQEEVSREKEK</sequence>
<organism evidence="1 2">
    <name type="scientific">Endozoicomonas gorgoniicola</name>
    <dbReference type="NCBI Taxonomy" id="1234144"/>
    <lineage>
        <taxon>Bacteria</taxon>
        <taxon>Pseudomonadati</taxon>
        <taxon>Pseudomonadota</taxon>
        <taxon>Gammaproteobacteria</taxon>
        <taxon>Oceanospirillales</taxon>
        <taxon>Endozoicomonadaceae</taxon>
        <taxon>Endozoicomonas</taxon>
    </lineage>
</organism>